<dbReference type="InterPro" id="IPR024520">
    <property type="entry name" value="DUF3558"/>
</dbReference>
<dbReference type="Pfam" id="PF12079">
    <property type="entry name" value="DUF3558"/>
    <property type="match status" value="1"/>
</dbReference>
<dbReference type="RefSeq" id="WP_133847583.1">
    <property type="nucleotide sequence ID" value="NZ_SNXZ01000001.1"/>
</dbReference>
<dbReference type="EMBL" id="SNXZ01000001">
    <property type="protein sequence ID" value="TDQ04718.1"/>
    <property type="molecule type" value="Genomic_DNA"/>
</dbReference>
<feature type="signal peptide" evidence="2">
    <location>
        <begin position="1"/>
        <end position="27"/>
    </location>
</feature>
<feature type="chain" id="PRO_5020786596" evidence="2">
    <location>
        <begin position="28"/>
        <end position="346"/>
    </location>
</feature>
<dbReference type="Proteomes" id="UP000295444">
    <property type="component" value="Unassembled WGS sequence"/>
</dbReference>
<protein>
    <submittedName>
        <fullName evidence="3">Uncharacterized protein DUF3558</fullName>
    </submittedName>
</protein>
<evidence type="ECO:0000256" key="2">
    <source>
        <dbReference type="SAM" id="SignalP"/>
    </source>
</evidence>
<accession>A0A4R6SKQ2</accession>
<keyword evidence="2" id="KW-0732">Signal</keyword>
<gene>
    <name evidence="3" type="ORF">EV186_101673</name>
</gene>
<dbReference type="AlphaFoldDB" id="A0A4R6SKQ2"/>
<proteinExistence type="predicted"/>
<keyword evidence="4" id="KW-1185">Reference proteome</keyword>
<evidence type="ECO:0000313" key="3">
    <source>
        <dbReference type="EMBL" id="TDQ04718.1"/>
    </source>
</evidence>
<evidence type="ECO:0000256" key="1">
    <source>
        <dbReference type="SAM" id="MobiDB-lite"/>
    </source>
</evidence>
<evidence type="ECO:0000313" key="4">
    <source>
        <dbReference type="Proteomes" id="UP000295444"/>
    </source>
</evidence>
<name>A0A4R6SKQ2_LABRH</name>
<dbReference type="PROSITE" id="PS51257">
    <property type="entry name" value="PROKAR_LIPOPROTEIN"/>
    <property type="match status" value="1"/>
</dbReference>
<reference evidence="3 4" key="1">
    <citation type="submission" date="2019-03" db="EMBL/GenBank/DDBJ databases">
        <title>Genomic Encyclopedia of Type Strains, Phase IV (KMG-IV): sequencing the most valuable type-strain genomes for metagenomic binning, comparative biology and taxonomic classification.</title>
        <authorList>
            <person name="Goeker M."/>
        </authorList>
    </citation>
    <scope>NUCLEOTIDE SEQUENCE [LARGE SCALE GENOMIC DNA]</scope>
    <source>
        <strain evidence="3 4">DSM 45361</strain>
    </source>
</reference>
<organism evidence="3 4">
    <name type="scientific">Labedaea rhizosphaerae</name>
    <dbReference type="NCBI Taxonomy" id="598644"/>
    <lineage>
        <taxon>Bacteria</taxon>
        <taxon>Bacillati</taxon>
        <taxon>Actinomycetota</taxon>
        <taxon>Actinomycetes</taxon>
        <taxon>Pseudonocardiales</taxon>
        <taxon>Pseudonocardiaceae</taxon>
        <taxon>Labedaea</taxon>
    </lineage>
</organism>
<comment type="caution">
    <text evidence="3">The sequence shown here is derived from an EMBL/GenBank/DDBJ whole genome shotgun (WGS) entry which is preliminary data.</text>
</comment>
<feature type="region of interest" description="Disordered" evidence="1">
    <location>
        <begin position="325"/>
        <end position="346"/>
    </location>
</feature>
<sequence length="346" mass="36660">MVKRSLLVALLLVLTACGTTVPGTPVAVPPAAPSSSAAPAKVPRSDLDAELIELRKVDSCALLDPQAAAKVAGDSPMWLAPSDGLADCKLMLRRGRMDSWEFRTVVGAPWIHDRAAKTGIAGTTFARVQATDDSCSYTLRFRKLSAITLDVTRPYDDRRSDPCEIGRKYLEAVASTWSHLPLFSEGHTTPHLPLADVDPCDAADVDKGLGWTANPVSPSKCEIAVGADHVTVELELGYDPRKLVSPGSKTAKVVTVAGHPGCALENKYGGGYEVTVVFADAPAILLPVTLKYSEPAYQLISVVAGDQTSAETVIKEVFEAAARQPREVPASPSEVDVVPLGDLTHG</sequence>